<dbReference type="GO" id="GO:0005829">
    <property type="term" value="C:cytosol"/>
    <property type="evidence" value="ECO:0007669"/>
    <property type="project" value="TreeGrafter"/>
</dbReference>
<dbReference type="CDD" id="cd00351">
    <property type="entry name" value="TS_Pyrimidine_HMase"/>
    <property type="match status" value="1"/>
</dbReference>
<dbReference type="CDD" id="cd00209">
    <property type="entry name" value="DHFR"/>
    <property type="match status" value="1"/>
</dbReference>
<dbReference type="Pfam" id="PF00186">
    <property type="entry name" value="DHFR_1"/>
    <property type="match status" value="1"/>
</dbReference>
<dbReference type="PRINTS" id="PR00108">
    <property type="entry name" value="THYMDSNTHASE"/>
</dbReference>
<dbReference type="GO" id="GO:0006231">
    <property type="term" value="P:dTMP biosynthetic process"/>
    <property type="evidence" value="ECO:0007669"/>
    <property type="project" value="InterPro"/>
</dbReference>
<dbReference type="InterPro" id="IPR024072">
    <property type="entry name" value="DHFR-like_dom_sf"/>
</dbReference>
<evidence type="ECO:0000256" key="8">
    <source>
        <dbReference type="ARBA" id="ARBA00022679"/>
    </source>
</evidence>
<dbReference type="GO" id="GO:0032259">
    <property type="term" value="P:methylation"/>
    <property type="evidence" value="ECO:0007669"/>
    <property type="project" value="UniProtKB-KW"/>
</dbReference>
<dbReference type="InterPro" id="IPR001796">
    <property type="entry name" value="DHFR_dom"/>
</dbReference>
<dbReference type="GO" id="GO:0005739">
    <property type="term" value="C:mitochondrion"/>
    <property type="evidence" value="ECO:0007669"/>
    <property type="project" value="TreeGrafter"/>
</dbReference>
<dbReference type="GO" id="GO:0046654">
    <property type="term" value="P:tetrahydrofolate biosynthetic process"/>
    <property type="evidence" value="ECO:0007669"/>
    <property type="project" value="UniProtKB-UniPathway"/>
</dbReference>
<keyword evidence="9" id="KW-0545">Nucleotide biosynthesis</keyword>
<dbReference type="PANTHER" id="PTHR11548">
    <property type="entry name" value="THYMIDYLATE SYNTHASE 1"/>
    <property type="match status" value="1"/>
</dbReference>
<dbReference type="GO" id="GO:0004146">
    <property type="term" value="F:dihydrofolate reductase activity"/>
    <property type="evidence" value="ECO:0007669"/>
    <property type="project" value="UniProtKB-EC"/>
</dbReference>
<dbReference type="GO" id="GO:0006730">
    <property type="term" value="P:one-carbon metabolic process"/>
    <property type="evidence" value="ECO:0007669"/>
    <property type="project" value="UniProtKB-KW"/>
</dbReference>
<evidence type="ECO:0000256" key="13">
    <source>
        <dbReference type="ARBA" id="ARBA00047344"/>
    </source>
</evidence>
<evidence type="ECO:0000256" key="11">
    <source>
        <dbReference type="ARBA" id="ARBA00023002"/>
    </source>
</evidence>
<dbReference type="InterPro" id="IPR036926">
    <property type="entry name" value="Thymidate_synth/dCMP_Mease_sf"/>
</dbReference>
<comment type="similarity">
    <text evidence="3">In the C-terminal section; belongs to the thymidylate synthase family.</text>
</comment>
<keyword evidence="12" id="KW-0511">Multifunctional enzyme</keyword>
<dbReference type="InterPro" id="IPR045097">
    <property type="entry name" value="Thymidate_synth/dCMP_Mease"/>
</dbReference>
<keyword evidence="7" id="KW-0489">Methyltransferase</keyword>
<dbReference type="SUPFAM" id="SSF55831">
    <property type="entry name" value="Thymidylate synthase/dCMP hydroxymethylase"/>
    <property type="match status" value="1"/>
</dbReference>
<dbReference type="AlphaFoldDB" id="A0A6C0LWZ7"/>
<comment type="similarity">
    <text evidence="4">Belongs to the thymidylate synthase family.</text>
</comment>
<evidence type="ECO:0000256" key="1">
    <source>
        <dbReference type="ARBA" id="ARBA00004903"/>
    </source>
</evidence>
<comment type="catalytic activity">
    <reaction evidence="13">
        <text>dUMP + (6R)-5,10-methylene-5,6,7,8-tetrahydrofolate = 7,8-dihydrofolate + dTMP</text>
        <dbReference type="Rhea" id="RHEA:12104"/>
        <dbReference type="ChEBI" id="CHEBI:15636"/>
        <dbReference type="ChEBI" id="CHEBI:57451"/>
        <dbReference type="ChEBI" id="CHEBI:63528"/>
        <dbReference type="ChEBI" id="CHEBI:246422"/>
        <dbReference type="EC" id="2.1.1.45"/>
    </reaction>
</comment>
<protein>
    <recommendedName>
        <fullName evidence="15">DHFR domain-containing protein</fullName>
    </recommendedName>
</protein>
<proteinExistence type="inferred from homology"/>
<dbReference type="SUPFAM" id="SSF53597">
    <property type="entry name" value="Dihydrofolate reductase-like"/>
    <property type="match status" value="1"/>
</dbReference>
<dbReference type="UniPathway" id="UPA00077">
    <property type="reaction ID" value="UER00158"/>
</dbReference>
<evidence type="ECO:0000256" key="7">
    <source>
        <dbReference type="ARBA" id="ARBA00022603"/>
    </source>
</evidence>
<dbReference type="HAMAP" id="MF_00008">
    <property type="entry name" value="Thymidy_synth_bact"/>
    <property type="match status" value="1"/>
</dbReference>
<comment type="catalytic activity">
    <reaction evidence="14">
        <text>(6S)-5,6,7,8-tetrahydrofolate + NADP(+) = 7,8-dihydrofolate + NADPH + H(+)</text>
        <dbReference type="Rhea" id="RHEA:15009"/>
        <dbReference type="ChEBI" id="CHEBI:15378"/>
        <dbReference type="ChEBI" id="CHEBI:57451"/>
        <dbReference type="ChEBI" id="CHEBI:57453"/>
        <dbReference type="ChEBI" id="CHEBI:57783"/>
        <dbReference type="ChEBI" id="CHEBI:58349"/>
        <dbReference type="EC" id="1.5.1.3"/>
    </reaction>
</comment>
<sequence>MRISTLACINWNRAIGINNGLLYNLKKDMNWFQDMTINPNPTKKNAVIMGSNTYLSIPKKFRPLDQRLNIIISKKKYSMINKEIKYNRDKNAIVFPCITQSLKYLHTKKNVEDLFVIGGESIYDYFIKNRITYNIILAEIEKTQHTPNIGTVYFPKFDKTTFIPLNSSKTISEKNVKCYVDGSHIPEIKYQYKTYRNIRPWKKCDYSDEGPYLDVLRDVLNHGEVRDTRNSKTISKFGLRMEFDISNYFPLITTKKMFWKGVVEELLWFLKADTNSINLENNGVNIWKGNSSREYLDSIDLKEYQPGWCGPIYGFQWRHFNAKYLGPEHNYQNQGIDQLQNCLDLIKYNPDSRRIFMSGWNPEQMAEMALPPCHVSYQFYVDSNNNLSCQMYQRSGDLFLGVPFNIASTALLTNIMAKMSGKKPGKIIIVIGDGHIYSNHIEQINKQLSRETFCFPQLSLKEKTNFEDYTIDDFTLMGYQSHPSIKADMVA</sequence>
<evidence type="ECO:0000313" key="16">
    <source>
        <dbReference type="EMBL" id="QHU35376.1"/>
    </source>
</evidence>
<evidence type="ECO:0000256" key="2">
    <source>
        <dbReference type="ARBA" id="ARBA00004992"/>
    </source>
</evidence>
<reference evidence="16" key="1">
    <citation type="journal article" date="2020" name="Nature">
        <title>Giant virus diversity and host interactions through global metagenomics.</title>
        <authorList>
            <person name="Schulz F."/>
            <person name="Roux S."/>
            <person name="Paez-Espino D."/>
            <person name="Jungbluth S."/>
            <person name="Walsh D.A."/>
            <person name="Denef V.J."/>
            <person name="McMahon K.D."/>
            <person name="Konstantinidis K.T."/>
            <person name="Eloe-Fadrosh E.A."/>
            <person name="Kyrpides N.C."/>
            <person name="Woyke T."/>
        </authorList>
    </citation>
    <scope>NUCLEOTIDE SEQUENCE</scope>
    <source>
        <strain evidence="16">GVMAG-S-1017745-26</strain>
    </source>
</reference>
<dbReference type="InterPro" id="IPR012262">
    <property type="entry name" value="DHFR-TS"/>
</dbReference>
<comment type="pathway">
    <text evidence="2">Pyrimidine metabolism; dTTP biosynthesis.</text>
</comment>
<keyword evidence="10" id="KW-0521">NADP</keyword>
<evidence type="ECO:0000259" key="15">
    <source>
        <dbReference type="PROSITE" id="PS51330"/>
    </source>
</evidence>
<dbReference type="FunFam" id="3.30.572.10:FF:000007">
    <property type="entry name" value="thymidylate synthase isoform X2"/>
    <property type="match status" value="1"/>
</dbReference>
<keyword evidence="8" id="KW-0808">Transferase</keyword>
<dbReference type="PROSITE" id="PS00091">
    <property type="entry name" value="THYMIDYLATE_SYNTHASE"/>
    <property type="match status" value="1"/>
</dbReference>
<dbReference type="PIRSF" id="PIRSF000389">
    <property type="entry name" value="DHFR-TS"/>
    <property type="match status" value="1"/>
</dbReference>
<dbReference type="PROSITE" id="PS51330">
    <property type="entry name" value="DHFR_2"/>
    <property type="match status" value="1"/>
</dbReference>
<comment type="similarity">
    <text evidence="5">In the N-terminal section; belongs to the dihydrofolate reductase family.</text>
</comment>
<organism evidence="16">
    <name type="scientific">viral metagenome</name>
    <dbReference type="NCBI Taxonomy" id="1070528"/>
    <lineage>
        <taxon>unclassified sequences</taxon>
        <taxon>metagenomes</taxon>
        <taxon>organismal metagenomes</taxon>
    </lineage>
</organism>
<feature type="domain" description="DHFR" evidence="15">
    <location>
        <begin position="1"/>
        <end position="197"/>
    </location>
</feature>
<name>A0A6C0LWZ7_9ZZZZ</name>
<dbReference type="Gene3D" id="3.40.430.10">
    <property type="entry name" value="Dihydrofolate Reductase, subunit A"/>
    <property type="match status" value="1"/>
</dbReference>
<dbReference type="Gene3D" id="3.30.572.10">
    <property type="entry name" value="Thymidylate synthase/dCMP hydroxymethylase domain"/>
    <property type="match status" value="1"/>
</dbReference>
<accession>A0A6C0LWZ7</accession>
<dbReference type="InterPro" id="IPR000398">
    <property type="entry name" value="Thymidylate_synthase"/>
</dbReference>
<evidence type="ECO:0000256" key="4">
    <source>
        <dbReference type="ARBA" id="ARBA00009972"/>
    </source>
</evidence>
<comment type="pathway">
    <text evidence="1">Cofactor biosynthesis; tetrahydrofolate biosynthesis; 5,6,7,8-tetrahydrofolate from 7,8-dihydrofolate: step 1/1.</text>
</comment>
<evidence type="ECO:0000256" key="6">
    <source>
        <dbReference type="ARBA" id="ARBA00022563"/>
    </source>
</evidence>
<dbReference type="EMBL" id="MN740588">
    <property type="protein sequence ID" value="QHU35376.1"/>
    <property type="molecule type" value="Genomic_DNA"/>
</dbReference>
<evidence type="ECO:0000256" key="9">
    <source>
        <dbReference type="ARBA" id="ARBA00022727"/>
    </source>
</evidence>
<dbReference type="InterPro" id="IPR023451">
    <property type="entry name" value="Thymidate_synth/dCMP_Mease_dom"/>
</dbReference>
<dbReference type="Pfam" id="PF00303">
    <property type="entry name" value="Thymidylat_synt"/>
    <property type="match status" value="1"/>
</dbReference>
<evidence type="ECO:0000256" key="3">
    <source>
        <dbReference type="ARBA" id="ARBA00006900"/>
    </source>
</evidence>
<evidence type="ECO:0000256" key="5">
    <source>
        <dbReference type="ARBA" id="ARBA00010176"/>
    </source>
</evidence>
<evidence type="ECO:0000256" key="10">
    <source>
        <dbReference type="ARBA" id="ARBA00022857"/>
    </source>
</evidence>
<dbReference type="NCBIfam" id="TIGR03284">
    <property type="entry name" value="thym_sym"/>
    <property type="match status" value="1"/>
</dbReference>
<dbReference type="InterPro" id="IPR020940">
    <property type="entry name" value="Thymidylate_synthase_AS"/>
</dbReference>
<keyword evidence="6" id="KW-0554">One-carbon metabolism</keyword>
<dbReference type="PANTHER" id="PTHR11548:SF2">
    <property type="entry name" value="THYMIDYLATE SYNTHASE"/>
    <property type="match status" value="1"/>
</dbReference>
<evidence type="ECO:0000256" key="14">
    <source>
        <dbReference type="ARBA" id="ARBA00048873"/>
    </source>
</evidence>
<keyword evidence="11" id="KW-0560">Oxidoreductase</keyword>
<dbReference type="GO" id="GO:0004799">
    <property type="term" value="F:thymidylate synthase activity"/>
    <property type="evidence" value="ECO:0007669"/>
    <property type="project" value="UniProtKB-EC"/>
</dbReference>
<evidence type="ECO:0000256" key="12">
    <source>
        <dbReference type="ARBA" id="ARBA00023268"/>
    </source>
</evidence>